<gene>
    <name evidence="3" type="ORF">ROSEINA2194_03253</name>
</gene>
<keyword evidence="1 3" id="KW-0238">DNA-binding</keyword>
<protein>
    <submittedName>
        <fullName evidence="3">DNA-binding helix-turn-helix protein</fullName>
    </submittedName>
</protein>
<dbReference type="eggNOG" id="COG1476">
    <property type="taxonomic scope" value="Bacteria"/>
</dbReference>
<dbReference type="Pfam" id="PF01381">
    <property type="entry name" value="HTH_3"/>
    <property type="match status" value="1"/>
</dbReference>
<proteinExistence type="predicted"/>
<feature type="domain" description="HTH cro/C1-type" evidence="2">
    <location>
        <begin position="18"/>
        <end position="72"/>
    </location>
</feature>
<comment type="caution">
    <text evidence="3">The sequence shown here is derived from an EMBL/GenBank/DDBJ whole genome shotgun (WGS) entry which is preliminary data.</text>
</comment>
<evidence type="ECO:0000259" key="2">
    <source>
        <dbReference type="PROSITE" id="PS50943"/>
    </source>
</evidence>
<dbReference type="GO" id="GO:0003677">
    <property type="term" value="F:DNA binding"/>
    <property type="evidence" value="ECO:0007669"/>
    <property type="project" value="UniProtKB-KW"/>
</dbReference>
<sequence>MSLPNNKEDSKMNLGEKIKECRKQAGFSQEQLAERLNVSRQAITKWETNKGIPDIVNLIAISDEFGLSLDELIKDDVAVKKKIITDSSAKKWHILMIVYLVAIVAYIVYFVICHKILMIGFLVATLFMLFFELRIFMCKGETNETTCDRYTKRNNR</sequence>
<reference evidence="3 4" key="2">
    <citation type="submission" date="2009-03" db="EMBL/GenBank/DDBJ databases">
        <title>Draft genome sequence of Roseburia inulinivorans (DSM 16841).</title>
        <authorList>
            <person name="Sudarsanam P."/>
            <person name="Ley R."/>
            <person name="Guruge J."/>
            <person name="Turnbaugh P.J."/>
            <person name="Mahowald M."/>
            <person name="Liep D."/>
            <person name="Gordon J."/>
        </authorList>
    </citation>
    <scope>NUCLEOTIDE SEQUENCE [LARGE SCALE GENOMIC DNA]</scope>
    <source>
        <strain evidence="3 4">DSM 16841</strain>
    </source>
</reference>
<dbReference type="SUPFAM" id="SSF47413">
    <property type="entry name" value="lambda repressor-like DNA-binding domains"/>
    <property type="match status" value="1"/>
</dbReference>
<dbReference type="InterPro" id="IPR001387">
    <property type="entry name" value="Cro/C1-type_HTH"/>
</dbReference>
<name>C0FWX4_9FIRM</name>
<dbReference type="CDD" id="cd00093">
    <property type="entry name" value="HTH_XRE"/>
    <property type="match status" value="1"/>
</dbReference>
<accession>C0FWX4</accession>
<dbReference type="AlphaFoldDB" id="C0FWX4"/>
<evidence type="ECO:0000256" key="1">
    <source>
        <dbReference type="ARBA" id="ARBA00023125"/>
    </source>
</evidence>
<evidence type="ECO:0000313" key="4">
    <source>
        <dbReference type="Proteomes" id="UP000003561"/>
    </source>
</evidence>
<dbReference type="SMART" id="SM00530">
    <property type="entry name" value="HTH_XRE"/>
    <property type="match status" value="1"/>
</dbReference>
<reference evidence="3 4" key="1">
    <citation type="submission" date="2009-02" db="EMBL/GenBank/DDBJ databases">
        <authorList>
            <person name="Fulton L."/>
            <person name="Clifton S."/>
            <person name="Fulton B."/>
            <person name="Xu J."/>
            <person name="Minx P."/>
            <person name="Pepin K.H."/>
            <person name="Johnson M."/>
            <person name="Bhonagiri V."/>
            <person name="Nash W.E."/>
            <person name="Mardis E.R."/>
            <person name="Wilson R.K."/>
        </authorList>
    </citation>
    <scope>NUCLEOTIDE SEQUENCE [LARGE SCALE GENOMIC DNA]</scope>
    <source>
        <strain evidence="3 4">DSM 16841</strain>
    </source>
</reference>
<dbReference type="PANTHER" id="PTHR46558:SF15">
    <property type="entry name" value="HELIX-TURN-HELIX DOMAIN PROTEIN"/>
    <property type="match status" value="1"/>
</dbReference>
<organism evidence="3 4">
    <name type="scientific">Roseburia inulinivorans DSM 16841</name>
    <dbReference type="NCBI Taxonomy" id="622312"/>
    <lineage>
        <taxon>Bacteria</taxon>
        <taxon>Bacillati</taxon>
        <taxon>Bacillota</taxon>
        <taxon>Clostridia</taxon>
        <taxon>Lachnospirales</taxon>
        <taxon>Lachnospiraceae</taxon>
        <taxon>Roseburia</taxon>
    </lineage>
</organism>
<dbReference type="Proteomes" id="UP000003561">
    <property type="component" value="Unassembled WGS sequence"/>
</dbReference>
<dbReference type="EMBL" id="ACFY01000139">
    <property type="protein sequence ID" value="EEG92933.1"/>
    <property type="molecule type" value="Genomic_DNA"/>
</dbReference>
<dbReference type="InterPro" id="IPR010982">
    <property type="entry name" value="Lambda_DNA-bd_dom_sf"/>
</dbReference>
<dbReference type="PROSITE" id="PS50943">
    <property type="entry name" value="HTH_CROC1"/>
    <property type="match status" value="1"/>
</dbReference>
<dbReference type="PANTHER" id="PTHR46558">
    <property type="entry name" value="TRACRIPTIONAL REGULATORY PROTEIN-RELATED-RELATED"/>
    <property type="match status" value="1"/>
</dbReference>
<evidence type="ECO:0000313" key="3">
    <source>
        <dbReference type="EMBL" id="EEG92933.1"/>
    </source>
</evidence>
<dbReference type="Gene3D" id="1.10.260.40">
    <property type="entry name" value="lambda repressor-like DNA-binding domains"/>
    <property type="match status" value="1"/>
</dbReference>